<dbReference type="Pfam" id="PF21032">
    <property type="entry name" value="PROPPIN"/>
    <property type="match status" value="1"/>
</dbReference>
<keyword evidence="3" id="KW-0677">Repeat</keyword>
<keyword evidence="2" id="KW-0853">WD repeat</keyword>
<evidence type="ECO:0000256" key="1">
    <source>
        <dbReference type="ARBA" id="ARBA00004148"/>
    </source>
</evidence>
<dbReference type="InterPro" id="IPR015943">
    <property type="entry name" value="WD40/YVTN_repeat-like_dom_sf"/>
</dbReference>
<evidence type="ECO:0000313" key="5">
    <source>
        <dbReference type="EMBL" id="EXU97176.1"/>
    </source>
</evidence>
<protein>
    <submittedName>
        <fullName evidence="5">WD40 domain protein</fullName>
    </submittedName>
</protein>
<dbReference type="GO" id="GO:0005774">
    <property type="term" value="C:vacuolar membrane"/>
    <property type="evidence" value="ECO:0007669"/>
    <property type="project" value="UniProtKB-SubCell"/>
</dbReference>
<dbReference type="AlphaFoldDB" id="A0A014MYM2"/>
<gene>
    <name evidence="5" type="ORF">X797_009795</name>
</gene>
<dbReference type="SUPFAM" id="SSF50978">
    <property type="entry name" value="WD40 repeat-like"/>
    <property type="match status" value="1"/>
</dbReference>
<dbReference type="eggNOG" id="KOG2111">
    <property type="taxonomic scope" value="Eukaryota"/>
</dbReference>
<dbReference type="Gene3D" id="2.130.10.10">
    <property type="entry name" value="YVTN repeat-like/Quinoprotein amine dehydrogenase"/>
    <property type="match status" value="1"/>
</dbReference>
<comment type="caution">
    <text evidence="5">The sequence shown here is derived from an EMBL/GenBank/DDBJ whole genome shotgun (WGS) entry which is preliminary data.</text>
</comment>
<reference evidence="5 6" key="1">
    <citation type="submission" date="2014-02" db="EMBL/GenBank/DDBJ databases">
        <title>The genome sequence of the entomopathogenic fungus Metarhizium robertsii ARSEF 2575.</title>
        <authorList>
            <person name="Giuliano Garisto Donzelli B."/>
            <person name="Roe B.A."/>
            <person name="Macmil S.L."/>
            <person name="Krasnoff S.B."/>
            <person name="Gibson D.M."/>
        </authorList>
    </citation>
    <scope>NUCLEOTIDE SEQUENCE [LARGE SCALE GENOMIC DNA]</scope>
    <source>
        <strain evidence="5 6">ARSEF 2575</strain>
    </source>
</reference>
<evidence type="ECO:0000256" key="2">
    <source>
        <dbReference type="ARBA" id="ARBA00022574"/>
    </source>
</evidence>
<dbReference type="EMBL" id="JELW01000040">
    <property type="protein sequence ID" value="EXU97176.1"/>
    <property type="molecule type" value="Genomic_DNA"/>
</dbReference>
<dbReference type="InterPro" id="IPR036322">
    <property type="entry name" value="WD40_repeat_dom_sf"/>
</dbReference>
<evidence type="ECO:0000313" key="6">
    <source>
        <dbReference type="Proteomes" id="UP000030151"/>
    </source>
</evidence>
<evidence type="ECO:0000256" key="4">
    <source>
        <dbReference type="ARBA" id="ARBA00025740"/>
    </source>
</evidence>
<evidence type="ECO:0000256" key="3">
    <source>
        <dbReference type="ARBA" id="ARBA00022737"/>
    </source>
</evidence>
<name>A0A014MYM2_9HYPO</name>
<proteinExistence type="inferred from homology"/>
<dbReference type="SMART" id="SM00320">
    <property type="entry name" value="WD40"/>
    <property type="match status" value="3"/>
</dbReference>
<comment type="subcellular location">
    <subcellularLocation>
        <location evidence="1">Vacuole membrane</location>
        <topology evidence="1">Peripheral membrane protein</topology>
    </subcellularLocation>
</comment>
<dbReference type="OrthoDB" id="1667587at2759"/>
<dbReference type="InterPro" id="IPR001680">
    <property type="entry name" value="WD40_rpt"/>
</dbReference>
<dbReference type="HOGENOM" id="CLU_025895_0_0_1"/>
<sequence>MNVRPPIEASNPTAVLSVAFNNDSSCFAVGLESGICIFHTKSCLLKASRDFNAGIGLVQMMGMTNYLALVGGGRSPKFAMNKTIIWDDMKGRVALEISALSSVRGVQLGRERIVVVLQNSIRIYSFSKPPNLLHVYETADNILGLCSLSSKTLAFPGRTPGQIQLIELATGNVSIIPAHSSALKAIQLSPNGELLATASETGTLIRVYSTANCAKVAELRRGIDPATIFSLAFSPSGAMLACTSDKSTLHIFDIPNTRRQSIQRSQQLGTSDAEPGKWGILGKLPLMPRVFSDVYSFASAPFEAGDETMIGGIPFSEGTVLGTMRPAKGIIGWISEDSLAVVGAGKDARWEKFVLVDGENGKRLCMREGWKRYLGNT</sequence>
<dbReference type="PANTHER" id="PTHR11227">
    <property type="entry name" value="WD-REPEAT PROTEIN INTERACTING WITH PHOSPHOINOSIDES WIPI -RELATED"/>
    <property type="match status" value="1"/>
</dbReference>
<dbReference type="Proteomes" id="UP000030151">
    <property type="component" value="Unassembled WGS sequence"/>
</dbReference>
<organism evidence="5 6">
    <name type="scientific">Metarhizium robertsii</name>
    <dbReference type="NCBI Taxonomy" id="568076"/>
    <lineage>
        <taxon>Eukaryota</taxon>
        <taxon>Fungi</taxon>
        <taxon>Dikarya</taxon>
        <taxon>Ascomycota</taxon>
        <taxon>Pezizomycotina</taxon>
        <taxon>Sordariomycetes</taxon>
        <taxon>Hypocreomycetidae</taxon>
        <taxon>Hypocreales</taxon>
        <taxon>Clavicipitaceae</taxon>
        <taxon>Metarhizium</taxon>
    </lineage>
</organism>
<accession>A0A014MYM2</accession>
<dbReference type="InterPro" id="IPR048720">
    <property type="entry name" value="PROPPIN"/>
</dbReference>
<comment type="similarity">
    <text evidence="4">Belongs to the WD repeat PROPPIN family.</text>
</comment>